<dbReference type="Pfam" id="PF12146">
    <property type="entry name" value="Hydrolase_4"/>
    <property type="match status" value="1"/>
</dbReference>
<gene>
    <name evidence="2" type="ORF">Aru02nite_65780</name>
</gene>
<name>A0A8J3NH83_9ACTN</name>
<dbReference type="PRINTS" id="PR00111">
    <property type="entry name" value="ABHYDROLASE"/>
</dbReference>
<dbReference type="Gene3D" id="3.40.50.1820">
    <property type="entry name" value="alpha/beta hydrolase"/>
    <property type="match status" value="1"/>
</dbReference>
<dbReference type="InterPro" id="IPR000073">
    <property type="entry name" value="AB_hydrolase_1"/>
</dbReference>
<accession>A0A8J3NH83</accession>
<dbReference type="SUPFAM" id="SSF53474">
    <property type="entry name" value="alpha/beta-Hydrolases"/>
    <property type="match status" value="1"/>
</dbReference>
<feature type="domain" description="Serine aminopeptidase S33" evidence="1">
    <location>
        <begin position="26"/>
        <end position="246"/>
    </location>
</feature>
<comment type="caution">
    <text evidence="2">The sequence shown here is derived from an EMBL/GenBank/DDBJ whole genome shotgun (WGS) entry which is preliminary data.</text>
</comment>
<evidence type="ECO:0000313" key="2">
    <source>
        <dbReference type="EMBL" id="GID15689.1"/>
    </source>
</evidence>
<reference evidence="2" key="1">
    <citation type="submission" date="2021-01" db="EMBL/GenBank/DDBJ databases">
        <title>Whole genome shotgun sequence of Actinocatenispora rupis NBRC 107355.</title>
        <authorList>
            <person name="Komaki H."/>
            <person name="Tamura T."/>
        </authorList>
    </citation>
    <scope>NUCLEOTIDE SEQUENCE</scope>
    <source>
        <strain evidence="2">NBRC 107355</strain>
    </source>
</reference>
<protein>
    <submittedName>
        <fullName evidence="2">Lysophospholipase</fullName>
    </submittedName>
</protein>
<dbReference type="PANTHER" id="PTHR11614">
    <property type="entry name" value="PHOSPHOLIPASE-RELATED"/>
    <property type="match status" value="1"/>
</dbReference>
<sequence>MTDVELTHLAGTRGDVVVHRWPHPAPTHRVLLAHGYGEHLGRYHHVAAALHANGAEVVGPDHLGHGRSEGERVLVESYDDVLADFHAAAQQTPTDLPVVLVGHSMGGMIAARYAQLHAADLTAVVLSGPVLGSWYPVEEFADGEIPDEPLDVSTLSRDPAVGERYAADPLIWHGPFKRPTLRAIGRCLDEINNGPRITKPTLWAHGGDDQLVPIGPTRAGVARIRGENLTAVEYPGARHEIFNETNADDILADVTRFVTSALRGTPAGLPR</sequence>
<proteinExistence type="predicted"/>
<dbReference type="RefSeq" id="WP_203664095.1">
    <property type="nucleotide sequence ID" value="NZ_BAAAZM010000001.1"/>
</dbReference>
<dbReference type="GO" id="GO:0003824">
    <property type="term" value="F:catalytic activity"/>
    <property type="evidence" value="ECO:0007669"/>
    <property type="project" value="UniProtKB-ARBA"/>
</dbReference>
<dbReference type="InterPro" id="IPR051044">
    <property type="entry name" value="MAG_DAG_Lipase"/>
</dbReference>
<evidence type="ECO:0000259" key="1">
    <source>
        <dbReference type="Pfam" id="PF12146"/>
    </source>
</evidence>
<evidence type="ECO:0000313" key="3">
    <source>
        <dbReference type="Proteomes" id="UP000612808"/>
    </source>
</evidence>
<dbReference type="EMBL" id="BOMB01000046">
    <property type="protein sequence ID" value="GID15689.1"/>
    <property type="molecule type" value="Genomic_DNA"/>
</dbReference>
<dbReference type="Proteomes" id="UP000612808">
    <property type="component" value="Unassembled WGS sequence"/>
</dbReference>
<keyword evidence="3" id="KW-1185">Reference proteome</keyword>
<dbReference type="InterPro" id="IPR029058">
    <property type="entry name" value="AB_hydrolase_fold"/>
</dbReference>
<organism evidence="2 3">
    <name type="scientific">Actinocatenispora rupis</name>
    <dbReference type="NCBI Taxonomy" id="519421"/>
    <lineage>
        <taxon>Bacteria</taxon>
        <taxon>Bacillati</taxon>
        <taxon>Actinomycetota</taxon>
        <taxon>Actinomycetes</taxon>
        <taxon>Micromonosporales</taxon>
        <taxon>Micromonosporaceae</taxon>
        <taxon>Actinocatenispora</taxon>
    </lineage>
</organism>
<dbReference type="AlphaFoldDB" id="A0A8J3NH83"/>
<dbReference type="InterPro" id="IPR022742">
    <property type="entry name" value="Hydrolase_4"/>
</dbReference>